<keyword evidence="4 5" id="KW-0472">Membrane</keyword>
<name>A0A2V4N6I5_9ACTN</name>
<dbReference type="PANTHER" id="PTHR43427:SF9">
    <property type="entry name" value="ION-TRANSPORT PROTEIN YFEO-RELATED"/>
    <property type="match status" value="1"/>
</dbReference>
<dbReference type="Proteomes" id="UP000248039">
    <property type="component" value="Unassembled WGS sequence"/>
</dbReference>
<evidence type="ECO:0000256" key="3">
    <source>
        <dbReference type="ARBA" id="ARBA00022989"/>
    </source>
</evidence>
<keyword evidence="7" id="KW-1185">Reference proteome</keyword>
<feature type="transmembrane region" description="Helical" evidence="5">
    <location>
        <begin position="307"/>
        <end position="330"/>
    </location>
</feature>
<keyword evidence="3 5" id="KW-1133">Transmembrane helix</keyword>
<feature type="transmembrane region" description="Helical" evidence="5">
    <location>
        <begin position="364"/>
        <end position="389"/>
    </location>
</feature>
<feature type="transmembrane region" description="Helical" evidence="5">
    <location>
        <begin position="395"/>
        <end position="413"/>
    </location>
</feature>
<comment type="caution">
    <text evidence="6">The sequence shown here is derived from an EMBL/GenBank/DDBJ whole genome shotgun (WGS) entry which is preliminary data.</text>
</comment>
<dbReference type="GO" id="GO:0005886">
    <property type="term" value="C:plasma membrane"/>
    <property type="evidence" value="ECO:0007669"/>
    <property type="project" value="TreeGrafter"/>
</dbReference>
<dbReference type="PANTHER" id="PTHR43427">
    <property type="entry name" value="CHLORIDE CHANNEL PROTEIN CLC-E"/>
    <property type="match status" value="1"/>
</dbReference>
<evidence type="ECO:0000256" key="5">
    <source>
        <dbReference type="SAM" id="Phobius"/>
    </source>
</evidence>
<evidence type="ECO:0000256" key="1">
    <source>
        <dbReference type="ARBA" id="ARBA00004141"/>
    </source>
</evidence>
<dbReference type="Pfam" id="PF00654">
    <property type="entry name" value="Voltage_CLC"/>
    <property type="match status" value="1"/>
</dbReference>
<feature type="transmembrane region" description="Helical" evidence="5">
    <location>
        <begin position="181"/>
        <end position="208"/>
    </location>
</feature>
<evidence type="ECO:0000313" key="6">
    <source>
        <dbReference type="EMBL" id="PYC69162.1"/>
    </source>
</evidence>
<comment type="subcellular location">
    <subcellularLocation>
        <location evidence="1">Membrane</location>
        <topology evidence="1">Multi-pass membrane protein</topology>
    </subcellularLocation>
</comment>
<organism evidence="6 7">
    <name type="scientific">Streptomyces tateyamensis</name>
    <dbReference type="NCBI Taxonomy" id="565073"/>
    <lineage>
        <taxon>Bacteria</taxon>
        <taxon>Bacillati</taxon>
        <taxon>Actinomycetota</taxon>
        <taxon>Actinomycetes</taxon>
        <taxon>Kitasatosporales</taxon>
        <taxon>Streptomycetaceae</taxon>
        <taxon>Streptomyces</taxon>
    </lineage>
</organism>
<proteinExistence type="predicted"/>
<feature type="transmembrane region" description="Helical" evidence="5">
    <location>
        <begin position="7"/>
        <end position="31"/>
    </location>
</feature>
<evidence type="ECO:0000256" key="4">
    <source>
        <dbReference type="ARBA" id="ARBA00023136"/>
    </source>
</evidence>
<feature type="transmembrane region" description="Helical" evidence="5">
    <location>
        <begin position="54"/>
        <end position="75"/>
    </location>
</feature>
<dbReference type="EMBL" id="PYBW01000131">
    <property type="protein sequence ID" value="PYC69162.1"/>
    <property type="molecule type" value="Genomic_DNA"/>
</dbReference>
<keyword evidence="2 5" id="KW-0812">Transmembrane</keyword>
<dbReference type="AlphaFoldDB" id="A0A2V4N6I5"/>
<protein>
    <submittedName>
        <fullName evidence="6">Chloride channel core</fullName>
    </submittedName>
</protein>
<evidence type="ECO:0000313" key="7">
    <source>
        <dbReference type="Proteomes" id="UP000248039"/>
    </source>
</evidence>
<accession>A0A2V4N6I5</accession>
<feature type="transmembrane region" description="Helical" evidence="5">
    <location>
        <begin position="263"/>
        <end position="282"/>
    </location>
</feature>
<evidence type="ECO:0000256" key="2">
    <source>
        <dbReference type="ARBA" id="ARBA00022692"/>
    </source>
</evidence>
<dbReference type="InterPro" id="IPR001807">
    <property type="entry name" value="ClC"/>
</dbReference>
<gene>
    <name evidence="6" type="ORF">C7C46_28350</name>
</gene>
<dbReference type="Gene3D" id="1.10.3080.10">
    <property type="entry name" value="Clc chloride channel"/>
    <property type="match status" value="1"/>
</dbReference>
<sequence>MLRSPGYLKLLLLAALIGVPVSLVAFGFLSLEHELQHWVWESLPDRLGFARAPWWWPLPTLALAGVLVAPVLRWMTGHGGHLPVKGLGGPPQPPKALPSVVLAALIALPLGTSLGPEVPLMAIGSGLALMAAARAQREDRPKAAAIVGTAGSTAAIATVFGNPVVGCVMVLEAAGLGGPQLLLLVLPCLVASGVGALVFTGFGHWTGLGIGALALPSLPPSGTPDAGEFLWAVPIAALIAAVVVGAQSLGWSTAAFTRQYTPSRTVVCAVLVGVCTAAYALFTGRSPEEAALSGQVMLGQLAADPHAWGVGALALLVLCKGLALGVSLGSLRGGPIFPVVLIGAAVGIACSGLPGLGTAAGLSIGLAASGAAITGLPVTATLLAVLLVGDNAPNAAPLMIVSTAVSFLVATLLKRRAPAL</sequence>
<dbReference type="PRINTS" id="PR00762">
    <property type="entry name" value="CLCHANNEL"/>
</dbReference>
<dbReference type="InterPro" id="IPR050368">
    <property type="entry name" value="ClC-type_chloride_channel"/>
</dbReference>
<reference evidence="6 7" key="1">
    <citation type="submission" date="2018-03" db="EMBL/GenBank/DDBJ databases">
        <title>Bioinformatic expansion and discovery of thiopeptide antibiotics.</title>
        <authorList>
            <person name="Schwalen C.J."/>
            <person name="Hudson G.A."/>
            <person name="Mitchell D.A."/>
        </authorList>
    </citation>
    <scope>NUCLEOTIDE SEQUENCE [LARGE SCALE GENOMIC DNA]</scope>
    <source>
        <strain evidence="6 7">ATCC 21389</strain>
    </source>
</reference>
<feature type="transmembrane region" description="Helical" evidence="5">
    <location>
        <begin position="229"/>
        <end position="251"/>
    </location>
</feature>
<dbReference type="GO" id="GO:0015108">
    <property type="term" value="F:chloride transmembrane transporter activity"/>
    <property type="evidence" value="ECO:0007669"/>
    <property type="project" value="InterPro"/>
</dbReference>
<dbReference type="CDD" id="cd00400">
    <property type="entry name" value="Voltage_gated_ClC"/>
    <property type="match status" value="1"/>
</dbReference>
<feature type="transmembrane region" description="Helical" evidence="5">
    <location>
        <begin position="143"/>
        <end position="161"/>
    </location>
</feature>
<feature type="transmembrane region" description="Helical" evidence="5">
    <location>
        <begin position="336"/>
        <end position="357"/>
    </location>
</feature>
<dbReference type="SUPFAM" id="SSF81340">
    <property type="entry name" value="Clc chloride channel"/>
    <property type="match status" value="1"/>
</dbReference>
<dbReference type="OrthoDB" id="2729535at2"/>
<dbReference type="InterPro" id="IPR014743">
    <property type="entry name" value="Cl-channel_core"/>
</dbReference>